<dbReference type="InterPro" id="IPR001387">
    <property type="entry name" value="Cro/C1-type_HTH"/>
</dbReference>
<keyword evidence="3" id="KW-1185">Reference proteome</keyword>
<accession>A0ABV9SSD8</accession>
<dbReference type="Gene3D" id="1.10.260.40">
    <property type="entry name" value="lambda repressor-like DNA-binding domains"/>
    <property type="match status" value="1"/>
</dbReference>
<proteinExistence type="predicted"/>
<dbReference type="CDD" id="cd00093">
    <property type="entry name" value="HTH_XRE"/>
    <property type="match status" value="1"/>
</dbReference>
<reference evidence="3" key="1">
    <citation type="journal article" date="2019" name="Int. J. Syst. Evol. Microbiol.">
        <title>The Global Catalogue of Microorganisms (GCM) 10K type strain sequencing project: providing services to taxonomists for standard genome sequencing and annotation.</title>
        <authorList>
            <consortium name="The Broad Institute Genomics Platform"/>
            <consortium name="The Broad Institute Genome Sequencing Center for Infectious Disease"/>
            <person name="Wu L."/>
            <person name="Ma J."/>
        </authorList>
    </citation>
    <scope>NUCLEOTIDE SEQUENCE [LARGE SCALE GENOMIC DNA]</scope>
    <source>
        <strain evidence="3">CGMCC 4.7304</strain>
    </source>
</reference>
<protein>
    <submittedName>
        <fullName evidence="2">Helix-turn-helix transcriptional regulator</fullName>
    </submittedName>
</protein>
<sequence length="97" mass="10843">MPAKPTARHNGAAIRGIRVSQGRTCREVAERVGIHEQTLRNLELYDSTNQPQDAERRRHVGIELAYKIARELSVPINAILLDPIGHEQAEPEEVPTS</sequence>
<evidence type="ECO:0000259" key="1">
    <source>
        <dbReference type="PROSITE" id="PS50943"/>
    </source>
</evidence>
<gene>
    <name evidence="2" type="ORF">ACFPCZ_21780</name>
</gene>
<feature type="domain" description="HTH cro/C1-type" evidence="1">
    <location>
        <begin position="14"/>
        <end position="79"/>
    </location>
</feature>
<comment type="caution">
    <text evidence="2">The sequence shown here is derived from an EMBL/GenBank/DDBJ whole genome shotgun (WGS) entry which is preliminary data.</text>
</comment>
<dbReference type="Proteomes" id="UP001595858">
    <property type="component" value="Unassembled WGS sequence"/>
</dbReference>
<evidence type="ECO:0000313" key="3">
    <source>
        <dbReference type="Proteomes" id="UP001595858"/>
    </source>
</evidence>
<dbReference type="InterPro" id="IPR010982">
    <property type="entry name" value="Lambda_DNA-bd_dom_sf"/>
</dbReference>
<organism evidence="2 3">
    <name type="scientific">Streptomonospora arabica</name>
    <dbReference type="NCBI Taxonomy" id="412417"/>
    <lineage>
        <taxon>Bacteria</taxon>
        <taxon>Bacillati</taxon>
        <taxon>Actinomycetota</taxon>
        <taxon>Actinomycetes</taxon>
        <taxon>Streptosporangiales</taxon>
        <taxon>Nocardiopsidaceae</taxon>
        <taxon>Streptomonospora</taxon>
    </lineage>
</organism>
<dbReference type="PROSITE" id="PS50943">
    <property type="entry name" value="HTH_CROC1"/>
    <property type="match status" value="1"/>
</dbReference>
<evidence type="ECO:0000313" key="2">
    <source>
        <dbReference type="EMBL" id="MFC4869272.1"/>
    </source>
</evidence>
<dbReference type="RefSeq" id="WP_344142929.1">
    <property type="nucleotide sequence ID" value="NZ_BAAAQI010000006.1"/>
</dbReference>
<dbReference type="SUPFAM" id="SSF47413">
    <property type="entry name" value="lambda repressor-like DNA-binding domains"/>
    <property type="match status" value="1"/>
</dbReference>
<dbReference type="EMBL" id="JBHSIY010000028">
    <property type="protein sequence ID" value="MFC4869272.1"/>
    <property type="molecule type" value="Genomic_DNA"/>
</dbReference>
<name>A0ABV9SSD8_9ACTN</name>